<keyword evidence="3" id="KW-1185">Reference proteome</keyword>
<proteinExistence type="predicted"/>
<evidence type="ECO:0000313" key="3">
    <source>
        <dbReference type="Proteomes" id="UP001519887"/>
    </source>
</evidence>
<protein>
    <submittedName>
        <fullName evidence="2">Uncharacterized protein</fullName>
    </submittedName>
</protein>
<comment type="caution">
    <text evidence="2">The sequence shown here is derived from an EMBL/GenBank/DDBJ whole genome shotgun (WGS) entry which is preliminary data.</text>
</comment>
<dbReference type="Proteomes" id="UP001519887">
    <property type="component" value="Unassembled WGS sequence"/>
</dbReference>
<gene>
    <name evidence="2" type="ORF">K0U00_19010</name>
</gene>
<keyword evidence="1" id="KW-0472">Membrane</keyword>
<name>A0ABS7C5D2_9BACL</name>
<keyword evidence="1" id="KW-1133">Transmembrane helix</keyword>
<accession>A0ABS7C5D2</accession>
<sequence length="72" mass="7685">MAAGSIFGILLAACVISIFEIRLIRKKGGKLEVTVFIVLLSAACGLFIAQKLHVPIPNPLVGIEALFKWAGH</sequence>
<organism evidence="2 3">
    <name type="scientific">Paenibacillus sepulcri</name>
    <dbReference type="NCBI Taxonomy" id="359917"/>
    <lineage>
        <taxon>Bacteria</taxon>
        <taxon>Bacillati</taxon>
        <taxon>Bacillota</taxon>
        <taxon>Bacilli</taxon>
        <taxon>Bacillales</taxon>
        <taxon>Paenibacillaceae</taxon>
        <taxon>Paenibacillus</taxon>
    </lineage>
</organism>
<evidence type="ECO:0000256" key="1">
    <source>
        <dbReference type="SAM" id="Phobius"/>
    </source>
</evidence>
<feature type="transmembrane region" description="Helical" evidence="1">
    <location>
        <begin position="6"/>
        <end position="24"/>
    </location>
</feature>
<feature type="transmembrane region" description="Helical" evidence="1">
    <location>
        <begin position="31"/>
        <end position="49"/>
    </location>
</feature>
<dbReference type="EMBL" id="JAHZIK010000503">
    <property type="protein sequence ID" value="MBW7456123.1"/>
    <property type="molecule type" value="Genomic_DNA"/>
</dbReference>
<reference evidence="2 3" key="1">
    <citation type="submission" date="2021-07" db="EMBL/GenBank/DDBJ databases">
        <title>Paenibacillus radiodurans sp. nov., isolated from the southeastern edge of Tengger Desert.</title>
        <authorList>
            <person name="Zhang G."/>
        </authorList>
    </citation>
    <scope>NUCLEOTIDE SEQUENCE [LARGE SCALE GENOMIC DNA]</scope>
    <source>
        <strain evidence="2 3">CCM 7311</strain>
    </source>
</reference>
<evidence type="ECO:0000313" key="2">
    <source>
        <dbReference type="EMBL" id="MBW7456123.1"/>
    </source>
</evidence>
<keyword evidence="1" id="KW-0812">Transmembrane</keyword>
<dbReference type="RefSeq" id="WP_210037339.1">
    <property type="nucleotide sequence ID" value="NZ_JBHLVU010000004.1"/>
</dbReference>